<evidence type="ECO:0000259" key="9">
    <source>
        <dbReference type="PROSITE" id="PS50112"/>
    </source>
</evidence>
<feature type="domain" description="Histidine kinase" evidence="8">
    <location>
        <begin position="302"/>
        <end position="517"/>
    </location>
</feature>
<dbReference type="AlphaFoldDB" id="A0A931H767"/>
<organism evidence="11 12">
    <name type="scientific">Caenimonas aquaedulcis</name>
    <dbReference type="NCBI Taxonomy" id="2793270"/>
    <lineage>
        <taxon>Bacteria</taxon>
        <taxon>Pseudomonadati</taxon>
        <taxon>Pseudomonadota</taxon>
        <taxon>Betaproteobacteria</taxon>
        <taxon>Burkholderiales</taxon>
        <taxon>Comamonadaceae</taxon>
        <taxon>Caenimonas</taxon>
    </lineage>
</organism>
<feature type="domain" description="PAC" evidence="10">
    <location>
        <begin position="221"/>
        <end position="273"/>
    </location>
</feature>
<evidence type="ECO:0000259" key="8">
    <source>
        <dbReference type="PROSITE" id="PS50109"/>
    </source>
</evidence>
<proteinExistence type="predicted"/>
<dbReference type="GO" id="GO:0000155">
    <property type="term" value="F:phosphorelay sensor kinase activity"/>
    <property type="evidence" value="ECO:0007669"/>
    <property type="project" value="InterPro"/>
</dbReference>
<dbReference type="EC" id="2.7.13.3" evidence="2"/>
<dbReference type="InterPro" id="IPR036097">
    <property type="entry name" value="HisK_dim/P_sf"/>
</dbReference>
<dbReference type="InterPro" id="IPR003594">
    <property type="entry name" value="HATPase_dom"/>
</dbReference>
<dbReference type="InterPro" id="IPR050351">
    <property type="entry name" value="BphY/WalK/GraS-like"/>
</dbReference>
<dbReference type="Pfam" id="PF02518">
    <property type="entry name" value="HATPase_c"/>
    <property type="match status" value="1"/>
</dbReference>
<reference evidence="11" key="1">
    <citation type="submission" date="2020-11" db="EMBL/GenBank/DDBJ databases">
        <title>Bacterial whole genome sequence for Caenimonas sp. DR4.4.</title>
        <authorList>
            <person name="Le V."/>
            <person name="Ko S.-R."/>
            <person name="Ahn C.-Y."/>
            <person name="Oh H.-M."/>
        </authorList>
    </citation>
    <scope>NUCLEOTIDE SEQUENCE</scope>
    <source>
        <strain evidence="11">DR4.4</strain>
    </source>
</reference>
<dbReference type="SUPFAM" id="SSF55785">
    <property type="entry name" value="PYP-like sensor domain (PAS domain)"/>
    <property type="match status" value="2"/>
</dbReference>
<dbReference type="InterPro" id="IPR004358">
    <property type="entry name" value="Sig_transdc_His_kin-like_C"/>
</dbReference>
<dbReference type="InterPro" id="IPR003661">
    <property type="entry name" value="HisK_dim/P_dom"/>
</dbReference>
<name>A0A931H767_9BURK</name>
<feature type="domain" description="PAS" evidence="9">
    <location>
        <begin position="17"/>
        <end position="90"/>
    </location>
</feature>
<dbReference type="EMBL" id="JADWYS010000001">
    <property type="protein sequence ID" value="MBG9389861.1"/>
    <property type="molecule type" value="Genomic_DNA"/>
</dbReference>
<comment type="caution">
    <text evidence="11">The sequence shown here is derived from an EMBL/GenBank/DDBJ whole genome shotgun (WGS) entry which is preliminary data.</text>
</comment>
<dbReference type="SMART" id="SM00388">
    <property type="entry name" value="HisKA"/>
    <property type="match status" value="1"/>
</dbReference>
<dbReference type="PRINTS" id="PR00344">
    <property type="entry name" value="BCTRLSENSOR"/>
</dbReference>
<protein>
    <recommendedName>
        <fullName evidence="2">histidine kinase</fullName>
        <ecNumber evidence="2">2.7.13.3</ecNumber>
    </recommendedName>
</protein>
<dbReference type="SUPFAM" id="SSF55874">
    <property type="entry name" value="ATPase domain of HSP90 chaperone/DNA topoisomerase II/histidine kinase"/>
    <property type="match status" value="1"/>
</dbReference>
<dbReference type="Gene3D" id="2.10.70.100">
    <property type="match status" value="1"/>
</dbReference>
<dbReference type="SMART" id="SM00387">
    <property type="entry name" value="HATPase_c"/>
    <property type="match status" value="1"/>
</dbReference>
<dbReference type="PANTHER" id="PTHR42878">
    <property type="entry name" value="TWO-COMPONENT HISTIDINE KINASE"/>
    <property type="match status" value="1"/>
</dbReference>
<dbReference type="Gene3D" id="1.10.287.130">
    <property type="match status" value="1"/>
</dbReference>
<dbReference type="Gene3D" id="3.30.450.20">
    <property type="entry name" value="PAS domain"/>
    <property type="match status" value="2"/>
</dbReference>
<evidence type="ECO:0000256" key="5">
    <source>
        <dbReference type="ARBA" id="ARBA00022777"/>
    </source>
</evidence>
<dbReference type="InterPro" id="IPR035965">
    <property type="entry name" value="PAS-like_dom_sf"/>
</dbReference>
<dbReference type="Gene3D" id="3.30.565.10">
    <property type="entry name" value="Histidine kinase-like ATPase, C-terminal domain"/>
    <property type="match status" value="1"/>
</dbReference>
<dbReference type="GO" id="GO:0007234">
    <property type="term" value="P:osmosensory signaling via phosphorelay pathway"/>
    <property type="evidence" value="ECO:0007669"/>
    <property type="project" value="TreeGrafter"/>
</dbReference>
<dbReference type="Proteomes" id="UP000651050">
    <property type="component" value="Unassembled WGS sequence"/>
</dbReference>
<dbReference type="PROSITE" id="PS50113">
    <property type="entry name" value="PAC"/>
    <property type="match status" value="2"/>
</dbReference>
<dbReference type="InterPro" id="IPR005467">
    <property type="entry name" value="His_kinase_dom"/>
</dbReference>
<dbReference type="SMART" id="SM00086">
    <property type="entry name" value="PAC"/>
    <property type="match status" value="2"/>
</dbReference>
<evidence type="ECO:0000313" key="12">
    <source>
        <dbReference type="Proteomes" id="UP000651050"/>
    </source>
</evidence>
<dbReference type="RefSeq" id="WP_196987633.1">
    <property type="nucleotide sequence ID" value="NZ_JADWYS010000001.1"/>
</dbReference>
<evidence type="ECO:0000259" key="10">
    <source>
        <dbReference type="PROSITE" id="PS50113"/>
    </source>
</evidence>
<accession>A0A931H767</accession>
<dbReference type="SMART" id="SM00091">
    <property type="entry name" value="PAS"/>
    <property type="match status" value="2"/>
</dbReference>
<evidence type="ECO:0000256" key="4">
    <source>
        <dbReference type="ARBA" id="ARBA00022679"/>
    </source>
</evidence>
<keyword evidence="4" id="KW-0808">Transferase</keyword>
<evidence type="ECO:0000313" key="11">
    <source>
        <dbReference type="EMBL" id="MBG9389861.1"/>
    </source>
</evidence>
<comment type="catalytic activity">
    <reaction evidence="1">
        <text>ATP + protein L-histidine = ADP + protein N-phospho-L-histidine.</text>
        <dbReference type="EC" id="2.7.13.3"/>
    </reaction>
</comment>
<keyword evidence="3" id="KW-0597">Phosphoprotein</keyword>
<dbReference type="PROSITE" id="PS50109">
    <property type="entry name" value="HIS_KIN"/>
    <property type="match status" value="1"/>
</dbReference>
<keyword evidence="5" id="KW-0418">Kinase</keyword>
<dbReference type="InterPro" id="IPR001610">
    <property type="entry name" value="PAC"/>
</dbReference>
<dbReference type="Pfam" id="PF08447">
    <property type="entry name" value="PAS_3"/>
    <property type="match status" value="2"/>
</dbReference>
<feature type="coiled-coil region" evidence="7">
    <location>
        <begin position="261"/>
        <end position="295"/>
    </location>
</feature>
<dbReference type="InterPro" id="IPR036890">
    <property type="entry name" value="HATPase_C_sf"/>
</dbReference>
<evidence type="ECO:0000256" key="7">
    <source>
        <dbReference type="SAM" id="Coils"/>
    </source>
</evidence>
<dbReference type="InterPro" id="IPR000700">
    <property type="entry name" value="PAS-assoc_C"/>
</dbReference>
<dbReference type="Pfam" id="PF00512">
    <property type="entry name" value="HisKA"/>
    <property type="match status" value="1"/>
</dbReference>
<dbReference type="GO" id="GO:0030295">
    <property type="term" value="F:protein kinase activator activity"/>
    <property type="evidence" value="ECO:0007669"/>
    <property type="project" value="TreeGrafter"/>
</dbReference>
<keyword evidence="6" id="KW-0472">Membrane</keyword>
<dbReference type="SUPFAM" id="SSF47384">
    <property type="entry name" value="Homodimeric domain of signal transducing histidine kinase"/>
    <property type="match status" value="1"/>
</dbReference>
<evidence type="ECO:0000256" key="2">
    <source>
        <dbReference type="ARBA" id="ARBA00012438"/>
    </source>
</evidence>
<dbReference type="PANTHER" id="PTHR42878:SF15">
    <property type="entry name" value="BACTERIOPHYTOCHROME"/>
    <property type="match status" value="1"/>
</dbReference>
<evidence type="ECO:0000256" key="1">
    <source>
        <dbReference type="ARBA" id="ARBA00000085"/>
    </source>
</evidence>
<dbReference type="InterPro" id="IPR013655">
    <property type="entry name" value="PAS_fold_3"/>
</dbReference>
<gene>
    <name evidence="11" type="ORF">I5803_17655</name>
</gene>
<dbReference type="PROSITE" id="PS50112">
    <property type="entry name" value="PAS"/>
    <property type="match status" value="1"/>
</dbReference>
<dbReference type="NCBIfam" id="TIGR00229">
    <property type="entry name" value="sensory_box"/>
    <property type="match status" value="1"/>
</dbReference>
<dbReference type="GO" id="GO:0016020">
    <property type="term" value="C:membrane"/>
    <property type="evidence" value="ECO:0007669"/>
    <property type="project" value="UniProtKB-SubCell"/>
</dbReference>
<keyword evidence="7" id="KW-0175">Coiled coil</keyword>
<dbReference type="GO" id="GO:0000156">
    <property type="term" value="F:phosphorelay response regulator activity"/>
    <property type="evidence" value="ECO:0007669"/>
    <property type="project" value="TreeGrafter"/>
</dbReference>
<dbReference type="InterPro" id="IPR000014">
    <property type="entry name" value="PAS"/>
</dbReference>
<sequence length="519" mass="57657">MTGAGPLPLNVSAPREREARLRQYAGAFEDALVGMTVLGLDHKRLAVNRAFCQFVGYSAQELEGMSMRELVHPEDIDEDWRQFALLLDGAKESYRRDKRYMHKHGHAVWADFSCTLARDHQGAPLFFVTQVLDITERKGAEQQLRDMQSMLHLAAQVGRLGAWAWEVGSPTLAWSAEACAIYEVPPGFMPTPHQAVDFTVPAQRESLRATIAQCLRSGSPFDTEVEIVAARGRRLWVRVICEAEWDGSGQVRRLQGAVQDISEARAARHEILRLNAELEERVLQRTAQLESANRELEAFSYSIAHDLRGPLSSIDGFSNTLEASAGAVLDEKSLHYLRRIRAGVRQLSDLTDGLLSLAHLSRADLQPAGIDLAQLARREIDAMRRRDPHRVVHVVIPQVLPVRGDARLVSQALFHLLDNAWKFTSKRESAHIELGSKAGPDGEAIYFVRDDGVGFDMAYASKMFEAFHRIHAADDFPGVGLGLAVVQRIVSRHGGRVWGEAAPGLGATIYFTLGRPTRS</sequence>
<evidence type="ECO:0000256" key="3">
    <source>
        <dbReference type="ARBA" id="ARBA00022553"/>
    </source>
</evidence>
<dbReference type="CDD" id="cd00130">
    <property type="entry name" value="PAS"/>
    <property type="match status" value="2"/>
</dbReference>
<feature type="domain" description="PAC" evidence="10">
    <location>
        <begin position="94"/>
        <end position="146"/>
    </location>
</feature>
<keyword evidence="12" id="KW-1185">Reference proteome</keyword>
<dbReference type="CDD" id="cd00082">
    <property type="entry name" value="HisKA"/>
    <property type="match status" value="1"/>
</dbReference>
<evidence type="ECO:0000256" key="6">
    <source>
        <dbReference type="ARBA" id="ARBA00023136"/>
    </source>
</evidence>